<sequence length="449" mass="47906">MEMSPPVRRRSYAQDMRGHHLKSSRACAVTVIALVLSGVLLDYAIYPQLMASFAWARVVTSLAVLAGLGLLYTRVGCRHVHAITFVWLTFPQLMIAWMIHVTQGEASLFYAGMILTIFAVGTLFPVGYLYTLAFGLLTVLLYLLACVGRPGGVASPSHLLFHGTVVGFAVVGSTVYSYFNEQARRQLFALKDEVSRKNLELGQTNRSLAAIKGQMLQQEKMAALGTMAAGLLHEVNNPVNYCKMAVDLALEDPAAQASPRLVECLEDARQGMARVQAIVSDLKTFAYRKEGPMPDASFALAGALDAAVRLVGHEIRGIALARDVPPALHVRGDEAAIVGVLINLLGNAGAALQCAAPAAPRIGVTAVPRGERVLVTVSDNGPGIAPQHLARVFEPFFTTRGVGQGLGLGLSICYSVVQRHGGLLGVDSVPGVLTQFRFDLPASLPKGSP</sequence>
<dbReference type="RefSeq" id="WP_371867095.1">
    <property type="nucleotide sequence ID" value="NZ_BMKG01000008.1"/>
</dbReference>
<dbReference type="SUPFAM" id="SSF47384">
    <property type="entry name" value="Homodimeric domain of signal transducing histidine kinase"/>
    <property type="match status" value="1"/>
</dbReference>
<dbReference type="CDD" id="cd00082">
    <property type="entry name" value="HisKA"/>
    <property type="match status" value="1"/>
</dbReference>
<keyword evidence="7" id="KW-1185">Reference proteome</keyword>
<reference evidence="7" key="1">
    <citation type="journal article" date="2019" name="Int. J. Syst. Evol. Microbiol.">
        <title>The Global Catalogue of Microorganisms (GCM) 10K type strain sequencing project: providing services to taxonomists for standard genome sequencing and annotation.</title>
        <authorList>
            <consortium name="The Broad Institute Genomics Platform"/>
            <consortium name="The Broad Institute Genome Sequencing Center for Infectious Disease"/>
            <person name="Wu L."/>
            <person name="Ma J."/>
        </authorList>
    </citation>
    <scope>NUCLEOTIDE SEQUENCE [LARGE SCALE GENOMIC DNA]</scope>
    <source>
        <strain evidence="7">CGMCC 1.15931</strain>
    </source>
</reference>
<feature type="transmembrane region" description="Helical" evidence="4">
    <location>
        <begin position="80"/>
        <end position="100"/>
    </location>
</feature>
<feature type="transmembrane region" description="Helical" evidence="4">
    <location>
        <begin position="129"/>
        <end position="147"/>
    </location>
</feature>
<comment type="catalytic activity">
    <reaction evidence="1">
        <text>ATP + protein L-histidine = ADP + protein N-phospho-L-histidine.</text>
        <dbReference type="EC" id="2.7.13.3"/>
    </reaction>
</comment>
<evidence type="ECO:0000313" key="6">
    <source>
        <dbReference type="EMBL" id="GGB99276.1"/>
    </source>
</evidence>
<dbReference type="InterPro" id="IPR003661">
    <property type="entry name" value="HisK_dim/P_dom"/>
</dbReference>
<feature type="transmembrane region" description="Helical" evidence="4">
    <location>
        <begin position="26"/>
        <end position="46"/>
    </location>
</feature>
<dbReference type="SMART" id="SM00388">
    <property type="entry name" value="HisKA"/>
    <property type="match status" value="1"/>
</dbReference>
<dbReference type="Pfam" id="PF00512">
    <property type="entry name" value="HisKA"/>
    <property type="match status" value="1"/>
</dbReference>
<feature type="transmembrane region" description="Helical" evidence="4">
    <location>
        <begin position="52"/>
        <end position="73"/>
    </location>
</feature>
<dbReference type="Gene3D" id="1.10.287.130">
    <property type="match status" value="1"/>
</dbReference>
<gene>
    <name evidence="6" type="ORF">GCM10011572_21530</name>
</gene>
<dbReference type="PROSITE" id="PS50109">
    <property type="entry name" value="HIS_KIN"/>
    <property type="match status" value="1"/>
</dbReference>
<dbReference type="EMBL" id="BMKG01000008">
    <property type="protein sequence ID" value="GGB99276.1"/>
    <property type="molecule type" value="Genomic_DNA"/>
</dbReference>
<dbReference type="Proteomes" id="UP000622638">
    <property type="component" value="Unassembled WGS sequence"/>
</dbReference>
<protein>
    <recommendedName>
        <fullName evidence="2">histidine kinase</fullName>
        <ecNumber evidence="2">2.7.13.3</ecNumber>
    </recommendedName>
</protein>
<dbReference type="InterPro" id="IPR004358">
    <property type="entry name" value="Sig_transdc_His_kin-like_C"/>
</dbReference>
<evidence type="ECO:0000259" key="5">
    <source>
        <dbReference type="PROSITE" id="PS50109"/>
    </source>
</evidence>
<keyword evidence="3" id="KW-0597">Phosphoprotein</keyword>
<name>A0ABQ1KJ70_9BURK</name>
<dbReference type="Pfam" id="PF02518">
    <property type="entry name" value="HATPase_c"/>
    <property type="match status" value="1"/>
</dbReference>
<evidence type="ECO:0000256" key="1">
    <source>
        <dbReference type="ARBA" id="ARBA00000085"/>
    </source>
</evidence>
<organism evidence="6 7">
    <name type="scientific">Pseudoduganella buxea</name>
    <dbReference type="NCBI Taxonomy" id="1949069"/>
    <lineage>
        <taxon>Bacteria</taxon>
        <taxon>Pseudomonadati</taxon>
        <taxon>Pseudomonadota</taxon>
        <taxon>Betaproteobacteria</taxon>
        <taxon>Burkholderiales</taxon>
        <taxon>Oxalobacteraceae</taxon>
        <taxon>Telluria group</taxon>
        <taxon>Pseudoduganella</taxon>
    </lineage>
</organism>
<keyword evidence="4" id="KW-1133">Transmembrane helix</keyword>
<dbReference type="PANTHER" id="PTHR43065">
    <property type="entry name" value="SENSOR HISTIDINE KINASE"/>
    <property type="match status" value="1"/>
</dbReference>
<dbReference type="PRINTS" id="PR00344">
    <property type="entry name" value="BCTRLSENSOR"/>
</dbReference>
<feature type="domain" description="Histidine kinase" evidence="5">
    <location>
        <begin position="230"/>
        <end position="444"/>
    </location>
</feature>
<dbReference type="InterPro" id="IPR005467">
    <property type="entry name" value="His_kinase_dom"/>
</dbReference>
<feature type="transmembrane region" description="Helical" evidence="4">
    <location>
        <begin position="159"/>
        <end position="179"/>
    </location>
</feature>
<dbReference type="SUPFAM" id="SSF55874">
    <property type="entry name" value="ATPase domain of HSP90 chaperone/DNA topoisomerase II/histidine kinase"/>
    <property type="match status" value="1"/>
</dbReference>
<keyword evidence="4" id="KW-0812">Transmembrane</keyword>
<comment type="caution">
    <text evidence="6">The sequence shown here is derived from an EMBL/GenBank/DDBJ whole genome shotgun (WGS) entry which is preliminary data.</text>
</comment>
<dbReference type="SMART" id="SM00387">
    <property type="entry name" value="HATPase_c"/>
    <property type="match status" value="1"/>
</dbReference>
<feature type="transmembrane region" description="Helical" evidence="4">
    <location>
        <begin position="106"/>
        <end position="124"/>
    </location>
</feature>
<evidence type="ECO:0000256" key="2">
    <source>
        <dbReference type="ARBA" id="ARBA00012438"/>
    </source>
</evidence>
<accession>A0ABQ1KJ70</accession>
<proteinExistence type="predicted"/>
<dbReference type="EC" id="2.7.13.3" evidence="2"/>
<evidence type="ECO:0000256" key="4">
    <source>
        <dbReference type="SAM" id="Phobius"/>
    </source>
</evidence>
<evidence type="ECO:0000313" key="7">
    <source>
        <dbReference type="Proteomes" id="UP000622638"/>
    </source>
</evidence>
<dbReference type="InterPro" id="IPR003594">
    <property type="entry name" value="HATPase_dom"/>
</dbReference>
<dbReference type="InterPro" id="IPR036890">
    <property type="entry name" value="HATPase_C_sf"/>
</dbReference>
<dbReference type="InterPro" id="IPR036097">
    <property type="entry name" value="HisK_dim/P_sf"/>
</dbReference>
<dbReference type="PANTHER" id="PTHR43065:SF42">
    <property type="entry name" value="TWO-COMPONENT SENSOR PPRA"/>
    <property type="match status" value="1"/>
</dbReference>
<keyword evidence="4" id="KW-0472">Membrane</keyword>
<evidence type="ECO:0000256" key="3">
    <source>
        <dbReference type="ARBA" id="ARBA00022553"/>
    </source>
</evidence>
<dbReference type="Gene3D" id="3.30.565.10">
    <property type="entry name" value="Histidine kinase-like ATPase, C-terminal domain"/>
    <property type="match status" value="1"/>
</dbReference>